<dbReference type="Proteomes" id="UP001225034">
    <property type="component" value="Unassembled WGS sequence"/>
</dbReference>
<accession>A0ABT9YM65</accession>
<proteinExistence type="predicted"/>
<evidence type="ECO:0000313" key="2">
    <source>
        <dbReference type="Proteomes" id="UP001225034"/>
    </source>
</evidence>
<gene>
    <name evidence="1" type="ORF">J2S05_003767</name>
</gene>
<evidence type="ECO:0000313" key="1">
    <source>
        <dbReference type="EMBL" id="MDQ0208943.1"/>
    </source>
</evidence>
<sequence>METFKKEKLELYQEEFVLEGSNVSGYLETVKEVLLECEREFSGIEANTYDYICDQLENNEEE</sequence>
<protein>
    <submittedName>
        <fullName evidence="1">HicB family RNase H-like nuclease</fullName>
    </submittedName>
</protein>
<name>A0ABT9YM65_9BACI</name>
<organism evidence="1 2">
    <name type="scientific">Alkalicoccobacillus murimartini</name>
    <dbReference type="NCBI Taxonomy" id="171685"/>
    <lineage>
        <taxon>Bacteria</taxon>
        <taxon>Bacillati</taxon>
        <taxon>Bacillota</taxon>
        <taxon>Bacilli</taxon>
        <taxon>Bacillales</taxon>
        <taxon>Bacillaceae</taxon>
        <taxon>Alkalicoccobacillus</taxon>
    </lineage>
</organism>
<reference evidence="1 2" key="1">
    <citation type="submission" date="2023-07" db="EMBL/GenBank/DDBJ databases">
        <title>Genomic Encyclopedia of Type Strains, Phase IV (KMG-IV): sequencing the most valuable type-strain genomes for metagenomic binning, comparative biology and taxonomic classification.</title>
        <authorList>
            <person name="Goeker M."/>
        </authorList>
    </citation>
    <scope>NUCLEOTIDE SEQUENCE [LARGE SCALE GENOMIC DNA]</scope>
    <source>
        <strain evidence="1 2">DSM 19154</strain>
    </source>
</reference>
<comment type="caution">
    <text evidence="1">The sequence shown here is derived from an EMBL/GenBank/DDBJ whole genome shotgun (WGS) entry which is preliminary data.</text>
</comment>
<dbReference type="EMBL" id="JAUSUA010000007">
    <property type="protein sequence ID" value="MDQ0208943.1"/>
    <property type="molecule type" value="Genomic_DNA"/>
</dbReference>
<dbReference type="RefSeq" id="WP_306985404.1">
    <property type="nucleotide sequence ID" value="NZ_JAUSUA010000007.1"/>
</dbReference>
<keyword evidence="2" id="KW-1185">Reference proteome</keyword>